<evidence type="ECO:0000313" key="4">
    <source>
        <dbReference type="EMBL" id="KAF7357449.1"/>
    </source>
</evidence>
<dbReference type="OrthoDB" id="2977013at2759"/>
<feature type="domain" description="CRIM" evidence="3">
    <location>
        <begin position="134"/>
        <end position="258"/>
    </location>
</feature>
<proteinExistence type="inferred from homology"/>
<dbReference type="PANTHER" id="PTHR13335:SF1">
    <property type="entry name" value="TARGET OF RAPAMYCIN COMPLEX 2 SUBUNIT MAPKAP1"/>
    <property type="match status" value="1"/>
</dbReference>
<comment type="caution">
    <text evidence="4">The sequence shown here is derived from an EMBL/GenBank/DDBJ whole genome shotgun (WGS) entry which is preliminary data.</text>
</comment>
<evidence type="ECO:0000256" key="2">
    <source>
        <dbReference type="SAM" id="MobiDB-lite"/>
    </source>
</evidence>
<dbReference type="InterPro" id="IPR008828">
    <property type="entry name" value="Sin1/Avo1"/>
</dbReference>
<gene>
    <name evidence="4" type="ORF">MSAN_01341000</name>
</gene>
<evidence type="ECO:0000259" key="3">
    <source>
        <dbReference type="Pfam" id="PF16978"/>
    </source>
</evidence>
<sequence>MFSRRRPRSPSGATRMNDSDEIDTQSGEISTTLESISSGGWPSFSSTLIDGGWTVVPSSASRSVTAAPRRSYRHSAPVSFSFEVPEDPLRAAIGLETVLEQPNSRHGTGTENVMAYSLLDFSRRQVPSIEPHSSALSAMVTSHHSSNPFACVAPLAGGPSTIEVYFPHAEQPYGKLLELTLPATATVEDAIALALWTYWDKFWLPQLEASRKDTDISSWIMLVPGKDGEINKRIAQTKIANFNFDKYAIVRSPRSRHEKQKIENQISKFKQHVVSSSRTTTNNKRHMRHHSLPVLQSGSKRHDAPVSLSKLPCQDSSTT</sequence>
<evidence type="ECO:0000256" key="1">
    <source>
        <dbReference type="ARBA" id="ARBA00009407"/>
    </source>
</evidence>
<dbReference type="Proteomes" id="UP000623467">
    <property type="component" value="Unassembled WGS sequence"/>
</dbReference>
<feature type="compositionally biased region" description="Polar residues" evidence="2">
    <location>
        <begin position="272"/>
        <end position="282"/>
    </location>
</feature>
<comment type="similarity">
    <text evidence="1">Belongs to the SIN1 family.</text>
</comment>
<dbReference type="AlphaFoldDB" id="A0A8H6YEE6"/>
<dbReference type="GO" id="GO:0038203">
    <property type="term" value="P:TORC2 signaling"/>
    <property type="evidence" value="ECO:0007669"/>
    <property type="project" value="TreeGrafter"/>
</dbReference>
<dbReference type="InterPro" id="IPR031567">
    <property type="entry name" value="CRIM_dom"/>
</dbReference>
<dbReference type="EMBL" id="JACAZH010000010">
    <property type="protein sequence ID" value="KAF7357449.1"/>
    <property type="molecule type" value="Genomic_DNA"/>
</dbReference>
<dbReference type="GO" id="GO:0005886">
    <property type="term" value="C:plasma membrane"/>
    <property type="evidence" value="ECO:0007669"/>
    <property type="project" value="TreeGrafter"/>
</dbReference>
<dbReference type="Pfam" id="PF16978">
    <property type="entry name" value="CRIM"/>
    <property type="match status" value="1"/>
</dbReference>
<accession>A0A8H6YEE6</accession>
<dbReference type="GO" id="GO:0031932">
    <property type="term" value="C:TORC2 complex"/>
    <property type="evidence" value="ECO:0007669"/>
    <property type="project" value="InterPro"/>
</dbReference>
<dbReference type="GO" id="GO:0005737">
    <property type="term" value="C:cytoplasm"/>
    <property type="evidence" value="ECO:0007669"/>
    <property type="project" value="TreeGrafter"/>
</dbReference>
<name>A0A8H6YEE6_9AGAR</name>
<keyword evidence="5" id="KW-1185">Reference proteome</keyword>
<reference evidence="4" key="1">
    <citation type="submission" date="2020-05" db="EMBL/GenBank/DDBJ databases">
        <title>Mycena genomes resolve the evolution of fungal bioluminescence.</title>
        <authorList>
            <person name="Tsai I.J."/>
        </authorList>
    </citation>
    <scope>NUCLEOTIDE SEQUENCE</scope>
    <source>
        <strain evidence="4">160909Yilan</strain>
    </source>
</reference>
<dbReference type="PANTHER" id="PTHR13335">
    <property type="entry name" value="TARGET OF RAPAMYCIN COMPLEX 2 SUBUNIT MAPKAP1"/>
    <property type="match status" value="1"/>
</dbReference>
<feature type="region of interest" description="Disordered" evidence="2">
    <location>
        <begin position="1"/>
        <end position="27"/>
    </location>
</feature>
<evidence type="ECO:0000313" key="5">
    <source>
        <dbReference type="Proteomes" id="UP000623467"/>
    </source>
</evidence>
<dbReference type="GO" id="GO:0005546">
    <property type="term" value="F:phosphatidylinositol-4,5-bisphosphate binding"/>
    <property type="evidence" value="ECO:0007669"/>
    <property type="project" value="TreeGrafter"/>
</dbReference>
<feature type="region of interest" description="Disordered" evidence="2">
    <location>
        <begin position="272"/>
        <end position="319"/>
    </location>
</feature>
<protein>
    <submittedName>
        <fullName evidence="4">CRIM domain-containing protein</fullName>
    </submittedName>
</protein>
<organism evidence="4 5">
    <name type="scientific">Mycena sanguinolenta</name>
    <dbReference type="NCBI Taxonomy" id="230812"/>
    <lineage>
        <taxon>Eukaryota</taxon>
        <taxon>Fungi</taxon>
        <taxon>Dikarya</taxon>
        <taxon>Basidiomycota</taxon>
        <taxon>Agaricomycotina</taxon>
        <taxon>Agaricomycetes</taxon>
        <taxon>Agaricomycetidae</taxon>
        <taxon>Agaricales</taxon>
        <taxon>Marasmiineae</taxon>
        <taxon>Mycenaceae</taxon>
        <taxon>Mycena</taxon>
    </lineage>
</organism>